<comment type="caution">
    <text evidence="2">The sequence shown here is derived from an EMBL/GenBank/DDBJ whole genome shotgun (WGS) entry which is preliminary data.</text>
</comment>
<dbReference type="OrthoDB" id="108890at2"/>
<sequence>MSRLAPLPSPDDWTAEEDRRGFFGPGSVTWRIHSDPAYHLGGMRALMLQALHPVAMDGVARNSAGFKDDWWMRITRTGQYMETAVFGTRTEARRMAARVRGYHRKLSGTEETTGRAYRVDDPDLLLWVHNCAVESILSTARRAGLAVSDEDADRYVAEQVAFAHLVGVPLETVPRSVAELDAYFAAIRTSLAATPAAVKGVRDLFLPPMPGWLQVLTPARPVWGGLAGLCFALLPAWARRMYSLPGLALTDAAATAGLRAFRAGFLALPQQAYRSPIVRAGYARTADAAAAA</sequence>
<evidence type="ECO:0000313" key="2">
    <source>
        <dbReference type="EMBL" id="RZU32978.1"/>
    </source>
</evidence>
<dbReference type="PANTHER" id="PTHR36151">
    <property type="entry name" value="BLR2777 PROTEIN"/>
    <property type="match status" value="1"/>
</dbReference>
<evidence type="ECO:0000313" key="3">
    <source>
        <dbReference type="Proteomes" id="UP000292507"/>
    </source>
</evidence>
<dbReference type="EMBL" id="SHKV01000001">
    <property type="protein sequence ID" value="RZU32978.1"/>
    <property type="molecule type" value="Genomic_DNA"/>
</dbReference>
<evidence type="ECO:0000259" key="1">
    <source>
        <dbReference type="Pfam" id="PF09995"/>
    </source>
</evidence>
<dbReference type="RefSeq" id="WP_104530512.1">
    <property type="nucleotide sequence ID" value="NZ_POQT01000059.1"/>
</dbReference>
<reference evidence="2 3" key="1">
    <citation type="submission" date="2019-02" db="EMBL/GenBank/DDBJ databases">
        <title>Sequencing the genomes of 1000 actinobacteria strains.</title>
        <authorList>
            <person name="Klenk H.-P."/>
        </authorList>
    </citation>
    <scope>NUCLEOTIDE SEQUENCE [LARGE SCALE GENOMIC DNA]</scope>
    <source>
        <strain evidence="2 3">DSM 44509</strain>
    </source>
</reference>
<proteinExistence type="predicted"/>
<dbReference type="Proteomes" id="UP000292507">
    <property type="component" value="Unassembled WGS sequence"/>
</dbReference>
<gene>
    <name evidence="2" type="ORF">BKA19_2693</name>
</gene>
<dbReference type="InterPro" id="IPR018713">
    <property type="entry name" value="MPAB/Lcp_cat_dom"/>
</dbReference>
<dbReference type="GO" id="GO:0016491">
    <property type="term" value="F:oxidoreductase activity"/>
    <property type="evidence" value="ECO:0007669"/>
    <property type="project" value="InterPro"/>
</dbReference>
<name>A0A4Q7Y8C6_9ACTN</name>
<organism evidence="2 3">
    <name type="scientific">Blastococcus saxobsidens</name>
    <dbReference type="NCBI Taxonomy" id="138336"/>
    <lineage>
        <taxon>Bacteria</taxon>
        <taxon>Bacillati</taxon>
        <taxon>Actinomycetota</taxon>
        <taxon>Actinomycetes</taxon>
        <taxon>Geodermatophilales</taxon>
        <taxon>Geodermatophilaceae</taxon>
        <taxon>Blastococcus</taxon>
    </lineage>
</organism>
<protein>
    <submittedName>
        <fullName evidence="2">Uncharacterized protein (DUF2236 family)</fullName>
    </submittedName>
</protein>
<dbReference type="Pfam" id="PF09995">
    <property type="entry name" value="MPAB_Lcp_cat"/>
    <property type="match status" value="1"/>
</dbReference>
<accession>A0A4Q7Y8C6</accession>
<dbReference type="AlphaFoldDB" id="A0A4Q7Y8C6"/>
<feature type="domain" description="ER-bound oxygenase mpaB/mpaB'/Rubber oxygenase catalytic" evidence="1">
    <location>
        <begin position="30"/>
        <end position="261"/>
    </location>
</feature>
<dbReference type="PANTHER" id="PTHR36151:SF3">
    <property type="entry name" value="ER-BOUND OXYGENASE MPAB_MPAB'_RUBBER OXYGENASE CATALYTIC DOMAIN-CONTAINING PROTEIN"/>
    <property type="match status" value="1"/>
</dbReference>
<keyword evidence="3" id="KW-1185">Reference proteome</keyword>